<dbReference type="Proteomes" id="UP000034894">
    <property type="component" value="Unassembled WGS sequence"/>
</dbReference>
<feature type="transmembrane region" description="Helical" evidence="1">
    <location>
        <begin position="382"/>
        <end position="400"/>
    </location>
</feature>
<dbReference type="STRING" id="1618443.UV73_C0001G0246"/>
<dbReference type="AlphaFoldDB" id="A0A0G1DLJ1"/>
<feature type="transmembrane region" description="Helical" evidence="1">
    <location>
        <begin position="233"/>
        <end position="250"/>
    </location>
</feature>
<reference evidence="2 3" key="1">
    <citation type="journal article" date="2015" name="Nature">
        <title>rRNA introns, odd ribosomes, and small enigmatic genomes across a large radiation of phyla.</title>
        <authorList>
            <person name="Brown C.T."/>
            <person name="Hug L.A."/>
            <person name="Thomas B.C."/>
            <person name="Sharon I."/>
            <person name="Castelle C.J."/>
            <person name="Singh A."/>
            <person name="Wilkins M.J."/>
            <person name="Williams K.H."/>
            <person name="Banfield J.F."/>
        </authorList>
    </citation>
    <scope>NUCLEOTIDE SEQUENCE [LARGE SCALE GENOMIC DNA]</scope>
</reference>
<evidence type="ECO:0008006" key="4">
    <source>
        <dbReference type="Google" id="ProtNLM"/>
    </source>
</evidence>
<gene>
    <name evidence="2" type="ORF">UV73_C0001G0246</name>
</gene>
<feature type="transmembrane region" description="Helical" evidence="1">
    <location>
        <begin position="146"/>
        <end position="163"/>
    </location>
</feature>
<feature type="transmembrane region" description="Helical" evidence="1">
    <location>
        <begin position="330"/>
        <end position="352"/>
    </location>
</feature>
<feature type="transmembrane region" description="Helical" evidence="1">
    <location>
        <begin position="175"/>
        <end position="195"/>
    </location>
</feature>
<comment type="caution">
    <text evidence="2">The sequence shown here is derived from an EMBL/GenBank/DDBJ whole genome shotgun (WGS) entry which is preliminary data.</text>
</comment>
<protein>
    <recommendedName>
        <fullName evidence="4">Glycosyltransferase RgtA/B/C/D-like domain-containing protein</fullName>
    </recommendedName>
</protein>
<dbReference type="EMBL" id="LCFP01000001">
    <property type="protein sequence ID" value="KKS98725.1"/>
    <property type="molecule type" value="Genomic_DNA"/>
</dbReference>
<feature type="transmembrane region" description="Helical" evidence="1">
    <location>
        <begin position="92"/>
        <end position="114"/>
    </location>
</feature>
<evidence type="ECO:0000256" key="1">
    <source>
        <dbReference type="SAM" id="Phobius"/>
    </source>
</evidence>
<keyword evidence="1" id="KW-0812">Transmembrane</keyword>
<feature type="transmembrane region" description="Helical" evidence="1">
    <location>
        <begin position="358"/>
        <end position="375"/>
    </location>
</feature>
<keyword evidence="1" id="KW-0472">Membrane</keyword>
<feature type="transmembrane region" description="Helical" evidence="1">
    <location>
        <begin position="121"/>
        <end position="140"/>
    </location>
</feature>
<organism evidence="2 3">
    <name type="scientific">Candidatus Gottesmanbacteria bacterium GW2011_GWA2_43_14</name>
    <dbReference type="NCBI Taxonomy" id="1618443"/>
    <lineage>
        <taxon>Bacteria</taxon>
        <taxon>Candidatus Gottesmaniibacteriota</taxon>
    </lineage>
</organism>
<proteinExistence type="predicted"/>
<feature type="transmembrane region" description="Helical" evidence="1">
    <location>
        <begin position="306"/>
        <end position="325"/>
    </location>
</feature>
<feature type="transmembrane region" description="Helical" evidence="1">
    <location>
        <begin position="201"/>
        <end position="221"/>
    </location>
</feature>
<accession>A0A0G1DLJ1</accession>
<sequence length="668" mass="76538">MKIAAVALILSLFLSGILYINPSSRLIGDGGDNYQYFGFQYLVSENLKSLKAPFSPTDIFRYPVGFDLSYGFDGVLPVMTGALLGLVIPHVLAYNLTVLVLLIANAGFSYLFFYKLYRNKLVSVIATVFYAYSPFVLARINSHLNLAFTGGFPLLGYSLISLFSRVKENKPRTQLDYLLVTVGLITVVFGSLQYGLILIEIITLAVIFFVIFNSRIAISYCRQFLGYLKQDKFKISVSLAVLILLAAYFYQGYFTHLSDVFTHTSAKSSEIYECCSPSWTDIFVPNQYSGTIWQKLNPSPDSIEKAISIGIFEWLIFSLAAFFFIRRGVYWLIIILALYILFVLNLLPLPFIPEPGRLVVIFSLIASIFSGYYLLNLKRKLLYVVLLVIILERFFFRIYSSSVIDTQVSSVVRALDGEAVLNMPINETDSYKSTLPYFFNKKIIDGYFHYTADGDKSKSFIKNTMLQNLECGQEYSYTENSINNNYQEEFLNFLKTNGIYTLVLFKKLNNEQFYFEECRSMRSWWYRRMPETLIIDKTTEDIGINNYELSYRDIFEFEIYFPYRGIFELTGILLDPPNLTNTTVYLPMNNLIKPDWIVGSSGLESNFADPVLIEVHSGDKIIISSDGKLADTVYLTIFYKFEKTGSVFTKPAFRKVFTSNEHEVYDLN</sequence>
<evidence type="ECO:0000313" key="2">
    <source>
        <dbReference type="EMBL" id="KKS98725.1"/>
    </source>
</evidence>
<keyword evidence="1" id="KW-1133">Transmembrane helix</keyword>
<name>A0A0G1DLJ1_9BACT</name>
<evidence type="ECO:0000313" key="3">
    <source>
        <dbReference type="Proteomes" id="UP000034894"/>
    </source>
</evidence>